<proteinExistence type="predicted"/>
<comment type="caution">
    <text evidence="1">The sequence shown here is derived from an EMBL/GenBank/DDBJ whole genome shotgun (WGS) entry which is preliminary data.</text>
</comment>
<keyword evidence="2" id="KW-1185">Reference proteome</keyword>
<reference evidence="2" key="1">
    <citation type="journal article" date="2019" name="PLoS Negl. Trop. Dis.">
        <title>Revisiting the worldwide diversity of Leptospira species in the environment.</title>
        <authorList>
            <person name="Vincent A.T."/>
            <person name="Schiettekatte O."/>
            <person name="Bourhy P."/>
            <person name="Veyrier F.J."/>
            <person name="Picardeau M."/>
        </authorList>
    </citation>
    <scope>NUCLEOTIDE SEQUENCE [LARGE SCALE GENOMIC DNA]</scope>
    <source>
        <strain evidence="2">201702449</strain>
    </source>
</reference>
<dbReference type="Proteomes" id="UP000297352">
    <property type="component" value="Unassembled WGS sequence"/>
</dbReference>
<protein>
    <submittedName>
        <fullName evidence="1">Uncharacterized protein</fullName>
    </submittedName>
</protein>
<evidence type="ECO:0000313" key="1">
    <source>
        <dbReference type="EMBL" id="TGL73001.1"/>
    </source>
</evidence>
<name>A0ABY2MQK9_9LEPT</name>
<dbReference type="RefSeq" id="WP_135653203.1">
    <property type="nucleotide sequence ID" value="NZ_JAMQPU010000002.1"/>
</dbReference>
<accession>A0ABY2MQK9</accession>
<evidence type="ECO:0000313" key="2">
    <source>
        <dbReference type="Proteomes" id="UP000297352"/>
    </source>
</evidence>
<organism evidence="1 2">
    <name type="scientific">Leptospira levettii</name>
    <dbReference type="NCBI Taxonomy" id="2023178"/>
    <lineage>
        <taxon>Bacteria</taxon>
        <taxon>Pseudomonadati</taxon>
        <taxon>Spirochaetota</taxon>
        <taxon>Spirochaetia</taxon>
        <taxon>Leptospirales</taxon>
        <taxon>Leptospiraceae</taxon>
        <taxon>Leptospira</taxon>
    </lineage>
</organism>
<sequence length="203" mass="23353">MNIHSLICEWKYGLRMAILNQKLISRRTLVKTSLMGVVFLYLSTSGCQAKDDVTTRDRELDCQFLDNRGQNLFYYLADALLFTFLPKEEKEKENVLNEVVLNIDSYLYSLPTHTQAEILEAIQFLNISAVRWYLFGSSSSWKLSNRDTVIKTLNQWKTSSIGLLRSIFFLLQSMVTIGYFEASVSWKHVGYPGPKHALGLRHG</sequence>
<gene>
    <name evidence="1" type="ORF">EHQ60_06405</name>
</gene>
<dbReference type="EMBL" id="RQGI01000022">
    <property type="protein sequence ID" value="TGL73001.1"/>
    <property type="molecule type" value="Genomic_DNA"/>
</dbReference>